<gene>
    <name evidence="4" type="ORF">Rsw2DRAFT_2230</name>
</gene>
<dbReference type="Proteomes" id="UP000010121">
    <property type="component" value="Unassembled WGS sequence"/>
</dbReference>
<evidence type="ECO:0000256" key="2">
    <source>
        <dbReference type="ARBA" id="ARBA00023315"/>
    </source>
</evidence>
<dbReference type="SUPFAM" id="SSF55729">
    <property type="entry name" value="Acyl-CoA N-acyltransferases (Nat)"/>
    <property type="match status" value="1"/>
</dbReference>
<evidence type="ECO:0000313" key="5">
    <source>
        <dbReference type="Proteomes" id="UP000010121"/>
    </source>
</evidence>
<accession>C8S2F2</accession>
<proteinExistence type="predicted"/>
<dbReference type="PROSITE" id="PS51186">
    <property type="entry name" value="GNAT"/>
    <property type="match status" value="1"/>
</dbReference>
<dbReference type="STRING" id="371731.Rsw2DRAFT_2230"/>
<dbReference type="eggNOG" id="COG0456">
    <property type="taxonomic scope" value="Bacteria"/>
</dbReference>
<dbReference type="InterPro" id="IPR000182">
    <property type="entry name" value="GNAT_dom"/>
</dbReference>
<dbReference type="RefSeq" id="WP_008030989.1">
    <property type="nucleotide sequence ID" value="NZ_ACYY01000014.1"/>
</dbReference>
<organism evidence="4 5">
    <name type="scientific">Rhodobacter ferrooxidans</name>
    <dbReference type="NCBI Taxonomy" id="371731"/>
    <lineage>
        <taxon>Bacteria</taxon>
        <taxon>Pseudomonadati</taxon>
        <taxon>Pseudomonadota</taxon>
        <taxon>Alphaproteobacteria</taxon>
        <taxon>Rhodobacterales</taxon>
        <taxon>Rhodobacter group</taxon>
        <taxon>Rhodobacter</taxon>
    </lineage>
</organism>
<comment type="caution">
    <text evidence="4">The sequence shown here is derived from an EMBL/GenBank/DDBJ whole genome shotgun (WGS) entry which is preliminary data.</text>
</comment>
<keyword evidence="5" id="KW-1185">Reference proteome</keyword>
<sequence>MNVQIQHGLPLHLRKDAAVIYWQAFGEKLGRVMGPPPRALAFLDRVIRADHCIAALDAKGTLLGIAGFKTPYGAFADGDPQDLRAVYGRFGAGWRGGVLRLLQSEVDNLRFLVDGICVAPEARGHGIGTLLIDALCDEGRSRGYGAIRLDVIDSNQRARALYERLGFEATGTATIGPLRHVFGFAAATTMVKALD</sequence>
<reference evidence="4 5" key="1">
    <citation type="submission" date="2009-08" db="EMBL/GenBank/DDBJ databases">
        <title>The draft genome of Rhodobacter sp. SW2.</title>
        <authorList>
            <consortium name="US DOE Joint Genome Institute (JGI-PGF)"/>
            <person name="Lucas S."/>
            <person name="Copeland A."/>
            <person name="Lapidus A."/>
            <person name="Glavina del Rio T."/>
            <person name="Tice H."/>
            <person name="Bruce D."/>
            <person name="Goodwin L."/>
            <person name="Pitluck S."/>
            <person name="Larimer F."/>
            <person name="Land M.L."/>
            <person name="Hauser L."/>
            <person name="Emerson D."/>
        </authorList>
    </citation>
    <scope>NUCLEOTIDE SEQUENCE [LARGE SCALE GENOMIC DNA]</scope>
    <source>
        <strain evidence="4 5">SW2</strain>
    </source>
</reference>
<evidence type="ECO:0000313" key="4">
    <source>
        <dbReference type="EMBL" id="EEW24823.1"/>
    </source>
</evidence>
<dbReference type="Pfam" id="PF00583">
    <property type="entry name" value="Acetyltransf_1"/>
    <property type="match status" value="1"/>
</dbReference>
<keyword evidence="1 4" id="KW-0808">Transferase</keyword>
<evidence type="ECO:0000259" key="3">
    <source>
        <dbReference type="PROSITE" id="PS51186"/>
    </source>
</evidence>
<dbReference type="PANTHER" id="PTHR43420">
    <property type="entry name" value="ACETYLTRANSFERASE"/>
    <property type="match status" value="1"/>
</dbReference>
<feature type="domain" description="N-acetyltransferase" evidence="3">
    <location>
        <begin position="11"/>
        <end position="195"/>
    </location>
</feature>
<dbReference type="InterPro" id="IPR050680">
    <property type="entry name" value="YpeA/RimI_acetyltransf"/>
</dbReference>
<keyword evidence="2" id="KW-0012">Acyltransferase</keyword>
<dbReference type="CDD" id="cd04301">
    <property type="entry name" value="NAT_SF"/>
    <property type="match status" value="1"/>
</dbReference>
<dbReference type="GO" id="GO:0016747">
    <property type="term" value="F:acyltransferase activity, transferring groups other than amino-acyl groups"/>
    <property type="evidence" value="ECO:0007669"/>
    <property type="project" value="InterPro"/>
</dbReference>
<dbReference type="AlphaFoldDB" id="C8S2F2"/>
<dbReference type="InterPro" id="IPR016181">
    <property type="entry name" value="Acyl_CoA_acyltransferase"/>
</dbReference>
<name>C8S2F2_9RHOB</name>
<dbReference type="Gene3D" id="3.40.630.30">
    <property type="match status" value="1"/>
</dbReference>
<evidence type="ECO:0000256" key="1">
    <source>
        <dbReference type="ARBA" id="ARBA00022679"/>
    </source>
</evidence>
<dbReference type="OrthoDB" id="273614at2"/>
<protein>
    <submittedName>
        <fullName evidence="4">GCN5-related N-acetyltransferase</fullName>
    </submittedName>
</protein>
<dbReference type="PANTHER" id="PTHR43420:SF51">
    <property type="entry name" value="PEPTIDYL-LYSINE N-ACETYLTRANSFERASE YIAC"/>
    <property type="match status" value="1"/>
</dbReference>
<dbReference type="EMBL" id="ACYY01000014">
    <property type="protein sequence ID" value="EEW24823.1"/>
    <property type="molecule type" value="Genomic_DNA"/>
</dbReference>